<evidence type="ECO:0000259" key="3">
    <source>
        <dbReference type="Pfam" id="PF17173"/>
    </source>
</evidence>
<keyword evidence="2" id="KW-0472">Membrane</keyword>
<dbReference type="Proteomes" id="UP000295805">
    <property type="component" value="Unassembled WGS sequence"/>
</dbReference>
<keyword evidence="2" id="KW-1133">Transmembrane helix</keyword>
<dbReference type="GeneID" id="89529277"/>
<name>A0A4R3ZU67_9ACTN</name>
<evidence type="ECO:0000256" key="1">
    <source>
        <dbReference type="SAM" id="MobiDB-lite"/>
    </source>
</evidence>
<feature type="region of interest" description="Disordered" evidence="1">
    <location>
        <begin position="475"/>
        <end position="496"/>
    </location>
</feature>
<organism evidence="4 5">
    <name type="scientific">Dietzia cinnamea</name>
    <dbReference type="NCBI Taxonomy" id="321318"/>
    <lineage>
        <taxon>Bacteria</taxon>
        <taxon>Bacillati</taxon>
        <taxon>Actinomycetota</taxon>
        <taxon>Actinomycetes</taxon>
        <taxon>Mycobacteriales</taxon>
        <taxon>Dietziaceae</taxon>
        <taxon>Dietzia</taxon>
    </lineage>
</organism>
<dbReference type="EMBL" id="SMCX01000009">
    <property type="protein sequence ID" value="TCW23852.1"/>
    <property type="molecule type" value="Genomic_DNA"/>
</dbReference>
<keyword evidence="2" id="KW-0812">Transmembrane</keyword>
<dbReference type="Pfam" id="PF17173">
    <property type="entry name" value="DUF5129"/>
    <property type="match status" value="1"/>
</dbReference>
<dbReference type="InterPro" id="IPR033435">
    <property type="entry name" value="DUF5129"/>
</dbReference>
<sequence length="496" mass="53210">MTRTIARPLPRTVPAAAVDPVPGRAAVLSGVAAALLLALFLLPFAPARAQAPAAPADPAEAPAAAEVAVGVTDRAGVLSSGDQDLLRAETGRIAFPPQVERVEYLVFDDDGDNLNDTVERFAQSERPDLVAQDKEKWAPGILIVANDTEARDVGIYCGDDVCAALDVFEGRHLDGALEAMKDPMRRENHAAGLLAGARAAADPTVLAPEPEGMPAWLPWALGGAGVVGAGAIGAGVAASRKKKATTARERYDRVSREYGRVAQELTGLDVRANSLTSPLADDELRSQWADVRDRFLSLDTVMGRIGDLRPDSTDAEFRAKATDIELAHTTVDQMEIAEKNIDQLFRMEQGDPDVRRRQLGELHEDMVAAALGTKDARLAAEARALDARADELARDTQAPGFMDRYARLVVDYRLVVEAIREREMSDVKTADDAGDRHAPRLYDRDWRAGYGYNGFVPYSVVSSWHARDVQAAQSASSTTTSYSNASFSGGGGSSGY</sequence>
<comment type="caution">
    <text evidence="4">The sequence shown here is derived from an EMBL/GenBank/DDBJ whole genome shotgun (WGS) entry which is preliminary data.</text>
</comment>
<protein>
    <submittedName>
        <fullName evidence="4">Uncharacterized protein DUF5129</fullName>
    </submittedName>
</protein>
<evidence type="ECO:0000313" key="5">
    <source>
        <dbReference type="Proteomes" id="UP000295805"/>
    </source>
</evidence>
<proteinExistence type="predicted"/>
<evidence type="ECO:0000313" key="4">
    <source>
        <dbReference type="EMBL" id="TCW23852.1"/>
    </source>
</evidence>
<accession>A0A4R3ZU67</accession>
<reference evidence="4 5" key="1">
    <citation type="submission" date="2019-03" db="EMBL/GenBank/DDBJ databases">
        <title>Root nodule microbial communities of legume samples collected from USA, Mexico and Botswana.</title>
        <authorList>
            <person name="Hirsch A."/>
        </authorList>
    </citation>
    <scope>NUCLEOTIDE SEQUENCE [LARGE SCALE GENOMIC DNA]</scope>
    <source>
        <strain evidence="4 5">55</strain>
    </source>
</reference>
<dbReference type="AlphaFoldDB" id="A0A4R3ZU67"/>
<dbReference type="RefSeq" id="WP_061914199.1">
    <property type="nucleotide sequence ID" value="NZ_CP143053.1"/>
</dbReference>
<evidence type="ECO:0000256" key="2">
    <source>
        <dbReference type="SAM" id="Phobius"/>
    </source>
</evidence>
<feature type="compositionally biased region" description="Low complexity" evidence="1">
    <location>
        <begin position="475"/>
        <end position="487"/>
    </location>
</feature>
<gene>
    <name evidence="4" type="ORF">EDD19_1092</name>
</gene>
<feature type="transmembrane region" description="Helical" evidence="2">
    <location>
        <begin position="216"/>
        <end position="238"/>
    </location>
</feature>
<feature type="domain" description="DUF5129" evidence="3">
    <location>
        <begin position="71"/>
        <end position="394"/>
    </location>
</feature>